<dbReference type="OrthoDB" id="5932311at2"/>
<dbReference type="PANTHER" id="PTHR13593:SF113">
    <property type="entry name" value="SI:DKEY-266F7.9"/>
    <property type="match status" value="1"/>
</dbReference>
<evidence type="ECO:0000313" key="1">
    <source>
        <dbReference type="EMBL" id="SEI41585.1"/>
    </source>
</evidence>
<accession>A0A1H6QQR8</accession>
<sequence>MAGFGAFANKRLCDVVFPGTHDAGIYGNDLGSVVKTQNLSIGEQAKAGVRYFDLRIIKVKTTGGLEQKAYHAPGFNKKEDKKLGAYQTPKTGGDVGGDRLSQMLDQAREFVMKNPEEFLILRFSKCGDMLDVANQCILKLGPQRFASNVNLNVATIASLQGKVITVFDRGDFDKFPAQLKSTPGILPVKALFNKEGTGHAQYSEHMWGLQYFGSYSNTGDKKKNLKKQQKILSQGPISSPELLGMMYWTLTSNWKEGLHKLFYSIEKRDKGMWSSSQQALTDAWKAGVKDHIVARAGVLHQQWRANGFPPQAINRVSKSFMPNIVMIDFADPNRCATIWNLNLATTDMIGRLREDLLVTA</sequence>
<dbReference type="STRING" id="529704.SAMN02927913_0445"/>
<dbReference type="Gene3D" id="3.20.20.190">
    <property type="entry name" value="Phosphatidylinositol (PI) phosphodiesterase"/>
    <property type="match status" value="1"/>
</dbReference>
<dbReference type="EMBL" id="FNYC01000001">
    <property type="protein sequence ID" value="SEI41585.1"/>
    <property type="molecule type" value="Genomic_DNA"/>
</dbReference>
<dbReference type="InterPro" id="IPR051057">
    <property type="entry name" value="PI-PLC_domain"/>
</dbReference>
<dbReference type="RefSeq" id="WP_091333103.1">
    <property type="nucleotide sequence ID" value="NZ_FNYC01000001.1"/>
</dbReference>
<gene>
    <name evidence="1" type="ORF">SAMN04487997_0529</name>
</gene>
<reference evidence="1 2" key="1">
    <citation type="submission" date="2016-10" db="EMBL/GenBank/DDBJ databases">
        <authorList>
            <person name="de Groot N.N."/>
        </authorList>
    </citation>
    <scope>NUCLEOTIDE SEQUENCE [LARGE SCALE GENOMIC DNA]</scope>
    <source>
        <strain evidence="1 2">DSM 26515</strain>
    </source>
</reference>
<dbReference type="CDD" id="cd08557">
    <property type="entry name" value="PI-PLCc_bacteria_like"/>
    <property type="match status" value="1"/>
</dbReference>
<evidence type="ECO:0008006" key="3">
    <source>
        <dbReference type="Google" id="ProtNLM"/>
    </source>
</evidence>
<name>A0A1H6QQR8_9GAMM</name>
<dbReference type="AlphaFoldDB" id="A0A1H6QQR8"/>
<keyword evidence="2" id="KW-1185">Reference proteome</keyword>
<dbReference type="InterPro" id="IPR017946">
    <property type="entry name" value="PLC-like_Pdiesterase_TIM-brl"/>
</dbReference>
<dbReference type="GO" id="GO:0008081">
    <property type="term" value="F:phosphoric diester hydrolase activity"/>
    <property type="evidence" value="ECO:0007669"/>
    <property type="project" value="InterPro"/>
</dbReference>
<proteinExistence type="predicted"/>
<protein>
    <recommendedName>
        <fullName evidence="3">Phosphatidylinositol diacylglycerol-lyase</fullName>
    </recommendedName>
</protein>
<organism evidence="1 2">
    <name type="scientific">Frateuria terrea</name>
    <dbReference type="NCBI Taxonomy" id="529704"/>
    <lineage>
        <taxon>Bacteria</taxon>
        <taxon>Pseudomonadati</taxon>
        <taxon>Pseudomonadota</taxon>
        <taxon>Gammaproteobacteria</taxon>
        <taxon>Lysobacterales</taxon>
        <taxon>Rhodanobacteraceae</taxon>
        <taxon>Frateuria</taxon>
    </lineage>
</organism>
<dbReference type="SUPFAM" id="SSF51695">
    <property type="entry name" value="PLC-like phosphodiesterases"/>
    <property type="match status" value="1"/>
</dbReference>
<evidence type="ECO:0000313" key="2">
    <source>
        <dbReference type="Proteomes" id="UP000199420"/>
    </source>
</evidence>
<dbReference type="PANTHER" id="PTHR13593">
    <property type="match status" value="1"/>
</dbReference>
<dbReference type="GO" id="GO:0006629">
    <property type="term" value="P:lipid metabolic process"/>
    <property type="evidence" value="ECO:0007669"/>
    <property type="project" value="InterPro"/>
</dbReference>
<dbReference type="Proteomes" id="UP000199420">
    <property type="component" value="Unassembled WGS sequence"/>
</dbReference>